<protein>
    <recommendedName>
        <fullName evidence="5">Kelch repeat protein</fullName>
    </recommendedName>
</protein>
<gene>
    <name evidence="3" type="ORF">H072_8264</name>
</gene>
<dbReference type="OMA" id="TIPYGRM"/>
<dbReference type="HOGENOM" id="CLU_030812_0_0_1"/>
<evidence type="ECO:0000256" key="1">
    <source>
        <dbReference type="SAM" id="MobiDB-lite"/>
    </source>
</evidence>
<evidence type="ECO:0008006" key="5">
    <source>
        <dbReference type="Google" id="ProtNLM"/>
    </source>
</evidence>
<dbReference type="InterPro" id="IPR011043">
    <property type="entry name" value="Gal_Oxase/kelch_b-propeller"/>
</dbReference>
<evidence type="ECO:0000313" key="3">
    <source>
        <dbReference type="EMBL" id="EPS38006.1"/>
    </source>
</evidence>
<keyword evidence="4" id="KW-1185">Reference proteome</keyword>
<dbReference type="Gene3D" id="2.120.10.80">
    <property type="entry name" value="Kelch-type beta propeller"/>
    <property type="match status" value="1"/>
</dbReference>
<sequence>MAASSPYNGDPFSRYCALSGQQSLLLGEKLFITGGYFVQTPNRTVSAGPWFRIIDLRTSFALNQLESSTDILPPSVYPPTVPIVQNGVFWFDSLTSSIFYSQGASTVDGGIFKNVAQHTDAVNGKSWTAEYNPTNTSLGLWRQIDTPFNGQTGAAVSRRTFYDGVARKGYIYGGWVTTGGNNVFTDEFLTYDAATSIWTNSTIPYGRMDGQGAGIPFRTADGRILAIIFGGLLNGTPVAINDDGLCSRGFFCSSMISAPDNSSHQILVYSGLPSSGDAEYTDIWALSLPSFTWIQIQASDTEEYRIPEVIFNAIGGNSSRYATLTAPPGGFADPEMTSIFALAAPTNPSNNGNATAGSNRNVGAIAGGTVGGIVGVVGLAFAFILFRRRQRRPVPMPPLGDDPRDSTRNGAFEIEPLGSEFQGPHLIGDSVASARGVFEVENREAKPPPMELPAEDVDLSNNNPKNDTRERKPLLPWRR</sequence>
<feature type="region of interest" description="Disordered" evidence="1">
    <location>
        <begin position="439"/>
        <end position="479"/>
    </location>
</feature>
<keyword evidence="2" id="KW-0812">Transmembrane</keyword>
<feature type="region of interest" description="Disordered" evidence="1">
    <location>
        <begin position="392"/>
        <end position="411"/>
    </location>
</feature>
<name>S8AA80_DACHA</name>
<keyword evidence="2" id="KW-0472">Membrane</keyword>
<dbReference type="OrthoDB" id="10251809at2759"/>
<feature type="transmembrane region" description="Helical" evidence="2">
    <location>
        <begin position="362"/>
        <end position="386"/>
    </location>
</feature>
<dbReference type="Proteomes" id="UP000015100">
    <property type="component" value="Unassembled WGS sequence"/>
</dbReference>
<dbReference type="EMBL" id="AQGS01000592">
    <property type="protein sequence ID" value="EPS38006.1"/>
    <property type="molecule type" value="Genomic_DNA"/>
</dbReference>
<dbReference type="SUPFAM" id="SSF50965">
    <property type="entry name" value="Galactose oxidase, central domain"/>
    <property type="match status" value="1"/>
</dbReference>
<reference evidence="3 4" key="1">
    <citation type="journal article" date="2013" name="PLoS Genet.">
        <title>Genomic mechanisms accounting for the adaptation to parasitism in nematode-trapping fungi.</title>
        <authorList>
            <person name="Meerupati T."/>
            <person name="Andersson K.M."/>
            <person name="Friman E."/>
            <person name="Kumar D."/>
            <person name="Tunlid A."/>
            <person name="Ahren D."/>
        </authorList>
    </citation>
    <scope>NUCLEOTIDE SEQUENCE [LARGE SCALE GENOMIC DNA]</scope>
    <source>
        <strain evidence="3 4">CBS 200.50</strain>
    </source>
</reference>
<comment type="caution">
    <text evidence="3">The sequence shown here is derived from an EMBL/GenBank/DDBJ whole genome shotgun (WGS) entry which is preliminary data.</text>
</comment>
<evidence type="ECO:0000256" key="2">
    <source>
        <dbReference type="SAM" id="Phobius"/>
    </source>
</evidence>
<accession>S8AA80</accession>
<organism evidence="3 4">
    <name type="scientific">Dactylellina haptotyla (strain CBS 200.50)</name>
    <name type="common">Nematode-trapping fungus</name>
    <name type="synonym">Monacrosporium haptotylum</name>
    <dbReference type="NCBI Taxonomy" id="1284197"/>
    <lineage>
        <taxon>Eukaryota</taxon>
        <taxon>Fungi</taxon>
        <taxon>Dikarya</taxon>
        <taxon>Ascomycota</taxon>
        <taxon>Pezizomycotina</taxon>
        <taxon>Orbiliomycetes</taxon>
        <taxon>Orbiliales</taxon>
        <taxon>Orbiliaceae</taxon>
        <taxon>Dactylellina</taxon>
    </lineage>
</organism>
<keyword evidence="2" id="KW-1133">Transmembrane helix</keyword>
<dbReference type="InterPro" id="IPR015915">
    <property type="entry name" value="Kelch-typ_b-propeller"/>
</dbReference>
<reference evidence="4" key="2">
    <citation type="submission" date="2013-04" db="EMBL/GenBank/DDBJ databases">
        <title>Genomic mechanisms accounting for the adaptation to parasitism in nematode-trapping fungi.</title>
        <authorList>
            <person name="Ahren D.G."/>
        </authorList>
    </citation>
    <scope>NUCLEOTIDE SEQUENCE [LARGE SCALE GENOMIC DNA]</scope>
    <source>
        <strain evidence="4">CBS 200.50</strain>
    </source>
</reference>
<proteinExistence type="predicted"/>
<evidence type="ECO:0000313" key="4">
    <source>
        <dbReference type="Proteomes" id="UP000015100"/>
    </source>
</evidence>
<dbReference type="AlphaFoldDB" id="S8AA80"/>